<keyword evidence="3 7" id="KW-0813">Transport</keyword>
<evidence type="ECO:0000256" key="6">
    <source>
        <dbReference type="ARBA" id="ARBA00023136"/>
    </source>
</evidence>
<dbReference type="InterPro" id="IPR000425">
    <property type="entry name" value="MIP"/>
</dbReference>
<dbReference type="Pfam" id="PF00230">
    <property type="entry name" value="MIP"/>
    <property type="match status" value="1"/>
</dbReference>
<dbReference type="AlphaFoldDB" id="A0AA85AP61"/>
<evidence type="ECO:0000256" key="3">
    <source>
        <dbReference type="ARBA" id="ARBA00022448"/>
    </source>
</evidence>
<evidence type="ECO:0000313" key="10">
    <source>
        <dbReference type="WBParaSite" id="SMRG1_96850.2"/>
    </source>
</evidence>
<comment type="similarity">
    <text evidence="2 7">Belongs to the MIP/aquaporin (TC 1.A.8) family.</text>
</comment>
<keyword evidence="5 8" id="KW-1133">Transmembrane helix</keyword>
<comment type="subcellular location">
    <subcellularLocation>
        <location evidence="1">Membrane</location>
        <topology evidence="1">Multi-pass membrane protein</topology>
    </subcellularLocation>
</comment>
<dbReference type="Gene3D" id="1.20.1080.10">
    <property type="entry name" value="Glycerol uptake facilitator protein"/>
    <property type="match status" value="1"/>
</dbReference>
<dbReference type="Proteomes" id="UP000050790">
    <property type="component" value="Unassembled WGS sequence"/>
</dbReference>
<dbReference type="GO" id="GO:0015250">
    <property type="term" value="F:water channel activity"/>
    <property type="evidence" value="ECO:0007669"/>
    <property type="project" value="TreeGrafter"/>
</dbReference>
<name>A0AA85AP61_9TREM</name>
<feature type="transmembrane region" description="Helical" evidence="8">
    <location>
        <begin position="256"/>
        <end position="276"/>
    </location>
</feature>
<organism evidence="9 10">
    <name type="scientific">Schistosoma margrebowiei</name>
    <dbReference type="NCBI Taxonomy" id="48269"/>
    <lineage>
        <taxon>Eukaryota</taxon>
        <taxon>Metazoa</taxon>
        <taxon>Spiralia</taxon>
        <taxon>Lophotrochozoa</taxon>
        <taxon>Platyhelminthes</taxon>
        <taxon>Trematoda</taxon>
        <taxon>Digenea</taxon>
        <taxon>Strigeidida</taxon>
        <taxon>Schistosomatoidea</taxon>
        <taxon>Schistosomatidae</taxon>
        <taxon>Schistosoma</taxon>
    </lineage>
</organism>
<accession>A0AA85AP61</accession>
<dbReference type="GO" id="GO:0015254">
    <property type="term" value="F:glycerol channel activity"/>
    <property type="evidence" value="ECO:0007669"/>
    <property type="project" value="TreeGrafter"/>
</dbReference>
<feature type="transmembrane region" description="Helical" evidence="8">
    <location>
        <begin position="312"/>
        <end position="334"/>
    </location>
</feature>
<evidence type="ECO:0000313" key="9">
    <source>
        <dbReference type="Proteomes" id="UP000050790"/>
    </source>
</evidence>
<dbReference type="InterPro" id="IPR050363">
    <property type="entry name" value="MIP/Aquaporin"/>
</dbReference>
<dbReference type="PRINTS" id="PR00783">
    <property type="entry name" value="MINTRINSICP"/>
</dbReference>
<evidence type="ECO:0000256" key="8">
    <source>
        <dbReference type="SAM" id="Phobius"/>
    </source>
</evidence>
<proteinExistence type="inferred from homology"/>
<evidence type="ECO:0000256" key="7">
    <source>
        <dbReference type="RuleBase" id="RU000477"/>
    </source>
</evidence>
<feature type="transmembrane region" description="Helical" evidence="8">
    <location>
        <begin position="53"/>
        <end position="78"/>
    </location>
</feature>
<sequence>MSKTIKVEYTIIIINNIITITGVIMSNNNESIYQIRYNAFIKQLTNYINLTKWPLLCNCINEFIGTTIFIIFGLGVMIQTNIHSINNKNIGQYLSISTGWGIAKIIGLLISTNGCGGSGGGCSGDGDNGGDHDHHSSSISNHGNQSGLLNPSITFAYCLIGKLSFRYLIPYSIVQLLGSIFGTFIILCIYWENIQLYAKLYSYGKLEMNYTGSLFVNLPNVSHQLCLLDYIISNTIYSWIILIINNNHNLSYELQLIYIGLLFTGIIGSLSLNIGIGLNPANDLGARITISLCGWGIQAFKANNYYFWLPLIGPYIGAIIGSLFYGFIISLHIIPLSDIDQYKIQNNQCTIINSSSNYLQSSFIEEMNEDLFNITEIDDCFIDSEETLD</sequence>
<evidence type="ECO:0000256" key="4">
    <source>
        <dbReference type="ARBA" id="ARBA00022692"/>
    </source>
</evidence>
<protein>
    <submittedName>
        <fullName evidence="10">Aquaporin-9</fullName>
    </submittedName>
</protein>
<evidence type="ECO:0000256" key="2">
    <source>
        <dbReference type="ARBA" id="ARBA00006175"/>
    </source>
</evidence>
<dbReference type="PANTHER" id="PTHR43829">
    <property type="entry name" value="AQUAPORIN OR AQUAGLYCEROPORIN RELATED"/>
    <property type="match status" value="1"/>
</dbReference>
<keyword evidence="4 7" id="KW-0812">Transmembrane</keyword>
<evidence type="ECO:0000256" key="5">
    <source>
        <dbReference type="ARBA" id="ARBA00022989"/>
    </source>
</evidence>
<dbReference type="InterPro" id="IPR023271">
    <property type="entry name" value="Aquaporin-like"/>
</dbReference>
<dbReference type="GO" id="GO:0005886">
    <property type="term" value="C:plasma membrane"/>
    <property type="evidence" value="ECO:0007669"/>
    <property type="project" value="TreeGrafter"/>
</dbReference>
<feature type="transmembrane region" description="Helical" evidence="8">
    <location>
        <begin position="168"/>
        <end position="192"/>
    </location>
</feature>
<dbReference type="WBParaSite" id="SMRG1_96850.2">
    <property type="protein sequence ID" value="SMRG1_96850.2"/>
    <property type="gene ID" value="SMRG1_96850"/>
</dbReference>
<keyword evidence="6 8" id="KW-0472">Membrane</keyword>
<feature type="transmembrane region" description="Helical" evidence="8">
    <location>
        <begin position="7"/>
        <end position="25"/>
    </location>
</feature>
<reference evidence="10" key="1">
    <citation type="submission" date="2023-11" db="UniProtKB">
        <authorList>
            <consortium name="WormBaseParasite"/>
        </authorList>
    </citation>
    <scope>IDENTIFICATION</scope>
</reference>
<evidence type="ECO:0000256" key="1">
    <source>
        <dbReference type="ARBA" id="ARBA00004141"/>
    </source>
</evidence>
<feature type="transmembrane region" description="Helical" evidence="8">
    <location>
        <begin position="221"/>
        <end position="244"/>
    </location>
</feature>
<dbReference type="SUPFAM" id="SSF81338">
    <property type="entry name" value="Aquaporin-like"/>
    <property type="match status" value="2"/>
</dbReference>
<dbReference type="PANTHER" id="PTHR43829:SF9">
    <property type="entry name" value="AQUAPORIN-9"/>
    <property type="match status" value="1"/>
</dbReference>